<feature type="region of interest" description="Disordered" evidence="2">
    <location>
        <begin position="224"/>
        <end position="547"/>
    </location>
</feature>
<dbReference type="GeneTree" id="ENSGT00530000063927"/>
<sequence length="547" mass="57271">MRVQGPRDLGHLPLLSQAIAESWILAAATRSGTRAGCRSPASSLTRCAQHRPQPAFTLRSALHRGVDGGQVRFIQSAQAQLPACSHRGAKAQSRTQPQSLCRGPILTKGSNSPASLPRQCRAERARWGSGEALTVRPASPITGTCGPSHLPPASPAGAPGCLSDSPAFSQPQLLRRQVAGLQTQLRQHEARWCRAHSRLQGQIDALLRQNLQLRSELRASGLQRLDAHGDSVGRTGDPPVPETAPDCTFGNDSPPLAEEEMKPRRSGGRSRSAPIPGQRPWSKASPSAKPGSVKTDRVRSETAPRRGRGKAVASDAPDARPAAFEGRLDAREADQAAPEGSRSLQTQRGRTWAAPAPGEAAPEEEGPAGGRPGPPPAATVGPRGRLPACVHPDGRTCSVPDPAEPQDLPGKGASSQVAEHHTGATSGKGDAQGTQHPHDKVEQTLGDGRTVVTFPDGTQKETSADGRTTVIRFFNGDVKTIKPDRKVVGTAGSSPMAGRGKPCSPSPSRPGSSRTGEGEGATSTAVSCEPPPPACVWLQPWSKPQPA</sequence>
<dbReference type="GO" id="GO:0060271">
    <property type="term" value="P:cilium assembly"/>
    <property type="evidence" value="ECO:0007669"/>
    <property type="project" value="TreeGrafter"/>
</dbReference>
<dbReference type="GO" id="GO:0061511">
    <property type="term" value="P:centriole elongation"/>
    <property type="evidence" value="ECO:0007669"/>
    <property type="project" value="TreeGrafter"/>
</dbReference>
<feature type="region of interest" description="Disordered" evidence="2">
    <location>
        <begin position="87"/>
        <end position="118"/>
    </location>
</feature>
<dbReference type="AlphaFoldDB" id="A0A5F9CHB8"/>
<dbReference type="Proteomes" id="UP000001811">
    <property type="component" value="Unplaced"/>
</dbReference>
<evidence type="ECO:0000313" key="4">
    <source>
        <dbReference type="Proteomes" id="UP000001811"/>
    </source>
</evidence>
<dbReference type="GO" id="GO:0005813">
    <property type="term" value="C:centrosome"/>
    <property type="evidence" value="ECO:0007669"/>
    <property type="project" value="TreeGrafter"/>
</dbReference>
<keyword evidence="4" id="KW-1185">Reference proteome</keyword>
<reference evidence="3" key="2">
    <citation type="submission" date="2025-08" db="UniProtKB">
        <authorList>
            <consortium name="Ensembl"/>
        </authorList>
    </citation>
    <scope>IDENTIFICATION</scope>
    <source>
        <strain evidence="3">Thorbecke</strain>
    </source>
</reference>
<dbReference type="InParanoid" id="A0A5F9CHB8"/>
<dbReference type="InterPro" id="IPR047002">
    <property type="entry name" value="Tcp10_C_sf"/>
</dbReference>
<comment type="similarity">
    <text evidence="1">Belongs to the TCP10 family.</text>
</comment>
<evidence type="ECO:0000313" key="3">
    <source>
        <dbReference type="Ensembl" id="ENSOCUP00000032913.1"/>
    </source>
</evidence>
<dbReference type="PANTHER" id="PTHR10331">
    <property type="entry name" value="T COMPLEX PROTEIN 10"/>
    <property type="match status" value="1"/>
</dbReference>
<evidence type="ECO:0000256" key="2">
    <source>
        <dbReference type="SAM" id="MobiDB-lite"/>
    </source>
</evidence>
<proteinExistence type="inferred from homology"/>
<protein>
    <submittedName>
        <fullName evidence="3">Uncharacterized protein</fullName>
    </submittedName>
</protein>
<organism evidence="3 4">
    <name type="scientific">Oryctolagus cuniculus</name>
    <name type="common">Rabbit</name>
    <dbReference type="NCBI Taxonomy" id="9986"/>
    <lineage>
        <taxon>Eukaryota</taxon>
        <taxon>Metazoa</taxon>
        <taxon>Chordata</taxon>
        <taxon>Craniata</taxon>
        <taxon>Vertebrata</taxon>
        <taxon>Euteleostomi</taxon>
        <taxon>Mammalia</taxon>
        <taxon>Eutheria</taxon>
        <taxon>Euarchontoglires</taxon>
        <taxon>Glires</taxon>
        <taxon>Lagomorpha</taxon>
        <taxon>Leporidae</taxon>
        <taxon>Oryctolagus</taxon>
    </lineage>
</organism>
<feature type="compositionally biased region" description="Basic and acidic residues" evidence="2">
    <location>
        <begin position="294"/>
        <end position="304"/>
    </location>
</feature>
<evidence type="ECO:0000256" key="1">
    <source>
        <dbReference type="ARBA" id="ARBA00005627"/>
    </source>
</evidence>
<dbReference type="FunCoup" id="A0A5F9CHB8">
    <property type="interactions" value="10"/>
</dbReference>
<dbReference type="GO" id="GO:0015631">
    <property type="term" value="F:tubulin binding"/>
    <property type="evidence" value="ECO:0007669"/>
    <property type="project" value="TreeGrafter"/>
</dbReference>
<dbReference type="GO" id="GO:0005814">
    <property type="term" value="C:centriole"/>
    <property type="evidence" value="ECO:0007669"/>
    <property type="project" value="TreeGrafter"/>
</dbReference>
<reference evidence="3" key="3">
    <citation type="submission" date="2025-09" db="UniProtKB">
        <authorList>
            <consortium name="Ensembl"/>
        </authorList>
    </citation>
    <scope>IDENTIFICATION</scope>
    <source>
        <strain evidence="3">Thorbecke</strain>
    </source>
</reference>
<name>A0A5F9CHB8_RABIT</name>
<dbReference type="STRING" id="9986.ENSOCUP00000032913"/>
<dbReference type="PANTHER" id="PTHR10331:SF25">
    <property type="entry name" value="T-COMPLEX PROTEIN 10A-RELATED"/>
    <property type="match status" value="1"/>
</dbReference>
<dbReference type="Ensembl" id="ENSOCUT00000041247.1">
    <property type="protein sequence ID" value="ENSOCUP00000032913.1"/>
    <property type="gene ID" value="ENSOCUG00000031043.1"/>
</dbReference>
<dbReference type="Bgee" id="ENSOCUG00000031043">
    <property type="expression patterns" value="Expressed in testis"/>
</dbReference>
<accession>A0A5F9CHB8</accession>
<dbReference type="SMR" id="A0A5F9CHB8"/>
<dbReference type="Gene3D" id="2.60.450.20">
    <property type="match status" value="1"/>
</dbReference>
<reference evidence="3 4" key="1">
    <citation type="journal article" date="2011" name="Nature">
        <title>A high-resolution map of human evolutionary constraint using 29 mammals.</title>
        <authorList>
            <person name="Lindblad-Toh K."/>
            <person name="Garber M."/>
            <person name="Zuk O."/>
            <person name="Lin M.F."/>
            <person name="Parker B.J."/>
            <person name="Washietl S."/>
            <person name="Kheradpour P."/>
            <person name="Ernst J."/>
            <person name="Jordan G."/>
            <person name="Mauceli E."/>
            <person name="Ward L.D."/>
            <person name="Lowe C.B."/>
            <person name="Holloway A.K."/>
            <person name="Clamp M."/>
            <person name="Gnerre S."/>
            <person name="Alfoldi J."/>
            <person name="Beal K."/>
            <person name="Chang J."/>
            <person name="Clawson H."/>
            <person name="Cuff J."/>
            <person name="Di Palma F."/>
            <person name="Fitzgerald S."/>
            <person name="Flicek P."/>
            <person name="Guttman M."/>
            <person name="Hubisz M.J."/>
            <person name="Jaffe D.B."/>
            <person name="Jungreis I."/>
            <person name="Kent W.J."/>
            <person name="Kostka D."/>
            <person name="Lara M."/>
            <person name="Martins A.L."/>
            <person name="Massingham T."/>
            <person name="Moltke I."/>
            <person name="Raney B.J."/>
            <person name="Rasmussen M.D."/>
            <person name="Robinson J."/>
            <person name="Stark A."/>
            <person name="Vilella A.J."/>
            <person name="Wen J."/>
            <person name="Xie X."/>
            <person name="Zody M.C."/>
            <person name="Baldwin J."/>
            <person name="Bloom T."/>
            <person name="Chin C.W."/>
            <person name="Heiman D."/>
            <person name="Nicol R."/>
            <person name="Nusbaum C."/>
            <person name="Young S."/>
            <person name="Wilkinson J."/>
            <person name="Worley K.C."/>
            <person name="Kovar C.L."/>
            <person name="Muzny D.M."/>
            <person name="Gibbs R.A."/>
            <person name="Cree A."/>
            <person name="Dihn H.H."/>
            <person name="Fowler G."/>
            <person name="Jhangiani S."/>
            <person name="Joshi V."/>
            <person name="Lee S."/>
            <person name="Lewis L.R."/>
            <person name="Nazareth L.V."/>
            <person name="Okwuonu G."/>
            <person name="Santibanez J."/>
            <person name="Warren W.C."/>
            <person name="Mardis E.R."/>
            <person name="Weinstock G.M."/>
            <person name="Wilson R.K."/>
            <person name="Delehaunty K."/>
            <person name="Dooling D."/>
            <person name="Fronik C."/>
            <person name="Fulton L."/>
            <person name="Fulton B."/>
            <person name="Graves T."/>
            <person name="Minx P."/>
            <person name="Sodergren E."/>
            <person name="Birney E."/>
            <person name="Margulies E.H."/>
            <person name="Herrero J."/>
            <person name="Green E.D."/>
            <person name="Haussler D."/>
            <person name="Siepel A."/>
            <person name="Goldman N."/>
            <person name="Pollard K.S."/>
            <person name="Pedersen J.S."/>
            <person name="Lander E.S."/>
            <person name="Kellis M."/>
        </authorList>
    </citation>
    <scope>NUCLEOTIDE SEQUENCE [LARGE SCALE GENOMIC DNA]</scope>
    <source>
        <strain evidence="4">Thorbecke</strain>
    </source>
</reference>
<dbReference type="InterPro" id="IPR026581">
    <property type="entry name" value="TCP10L/CENPJ"/>
</dbReference>